<dbReference type="NCBIfam" id="TIGR00230">
    <property type="entry name" value="sfsA"/>
    <property type="match status" value="1"/>
</dbReference>
<evidence type="ECO:0000256" key="1">
    <source>
        <dbReference type="HAMAP-Rule" id="MF_00095"/>
    </source>
</evidence>
<dbReference type="PANTHER" id="PTHR30545:SF2">
    <property type="entry name" value="SUGAR FERMENTATION STIMULATION PROTEIN A"/>
    <property type="match status" value="1"/>
</dbReference>
<organism evidence="4 5">
    <name type="scientific">Thalassotalea nanhaiensis</name>
    <dbReference type="NCBI Taxonomy" id="3065648"/>
    <lineage>
        <taxon>Bacteria</taxon>
        <taxon>Pseudomonadati</taxon>
        <taxon>Pseudomonadota</taxon>
        <taxon>Gammaproteobacteria</taxon>
        <taxon>Alteromonadales</taxon>
        <taxon>Colwelliaceae</taxon>
        <taxon>Thalassotalea</taxon>
    </lineage>
</organism>
<dbReference type="Gene3D" id="3.40.1350.60">
    <property type="match status" value="1"/>
</dbReference>
<dbReference type="RefSeq" id="WP_348387393.1">
    <property type="nucleotide sequence ID" value="NZ_CP134146.1"/>
</dbReference>
<dbReference type="PANTHER" id="PTHR30545">
    <property type="entry name" value="SUGAR FERMENTATION STIMULATION PROTEIN A"/>
    <property type="match status" value="1"/>
</dbReference>
<evidence type="ECO:0000259" key="2">
    <source>
        <dbReference type="Pfam" id="PF03749"/>
    </source>
</evidence>
<dbReference type="Proteomes" id="UP001248581">
    <property type="component" value="Chromosome"/>
</dbReference>
<evidence type="ECO:0000313" key="5">
    <source>
        <dbReference type="Proteomes" id="UP001248581"/>
    </source>
</evidence>
<protein>
    <recommendedName>
        <fullName evidence="1">Sugar fermentation stimulation protein homolog</fullName>
    </recommendedName>
</protein>
<dbReference type="Pfam" id="PF17746">
    <property type="entry name" value="SfsA_N"/>
    <property type="match status" value="1"/>
</dbReference>
<keyword evidence="5" id="KW-1185">Reference proteome</keyword>
<feature type="domain" description="SfsA N-terminal OB" evidence="3">
    <location>
        <begin position="13"/>
        <end position="80"/>
    </location>
</feature>
<evidence type="ECO:0000313" key="4">
    <source>
        <dbReference type="EMBL" id="WNC68236.1"/>
    </source>
</evidence>
<reference evidence="5" key="1">
    <citation type="submission" date="2023-09" db="EMBL/GenBank/DDBJ databases">
        <authorList>
            <person name="Li S."/>
            <person name="Li X."/>
            <person name="Zhang C."/>
            <person name="Zhao Z."/>
        </authorList>
    </citation>
    <scope>NUCLEOTIDE SEQUENCE [LARGE SCALE GENOMIC DNA]</scope>
    <source>
        <strain evidence="5">SQ345</strain>
    </source>
</reference>
<dbReference type="InterPro" id="IPR005224">
    <property type="entry name" value="SfsA"/>
</dbReference>
<dbReference type="Pfam" id="PF03749">
    <property type="entry name" value="SfsA"/>
    <property type="match status" value="1"/>
</dbReference>
<gene>
    <name evidence="1 4" type="primary">sfsA</name>
    <name evidence="4" type="ORF">RI845_17125</name>
</gene>
<dbReference type="Gene3D" id="2.40.50.580">
    <property type="match status" value="1"/>
</dbReference>
<feature type="domain" description="Sugar fermentation stimulation protein C-terminal" evidence="2">
    <location>
        <begin position="84"/>
        <end position="222"/>
    </location>
</feature>
<evidence type="ECO:0000259" key="3">
    <source>
        <dbReference type="Pfam" id="PF17746"/>
    </source>
</evidence>
<proteinExistence type="inferred from homology"/>
<dbReference type="HAMAP" id="MF_00095">
    <property type="entry name" value="SfsA"/>
    <property type="match status" value="1"/>
</dbReference>
<accession>A0ABY9THF2</accession>
<dbReference type="CDD" id="cd22359">
    <property type="entry name" value="SfsA-like_bacterial"/>
    <property type="match status" value="1"/>
</dbReference>
<dbReference type="InterPro" id="IPR040452">
    <property type="entry name" value="SfsA_C"/>
</dbReference>
<dbReference type="EMBL" id="CP134146">
    <property type="protein sequence ID" value="WNC68236.1"/>
    <property type="molecule type" value="Genomic_DNA"/>
</dbReference>
<sequence length="235" mass="26554">MKFDPCLYPATLIKRYKRFLADIELPNGDITTIHCPNTGAMTGCAEPGFKVWYSLSDNQKRKYPGTFELAQNNQGHLIGINTGRANHLVVEAIKNNKINEFADYQQCKTEVKYGHENSRIDVLLSDDNKPDCYVEIKSTTLLIDNCGYFPDAVTTRGQKHIRELMTLISEGKRAVLFFCVQHSGIKEVKVADFIDEKYGTLLKEAIKAGVEVLCYGCEINENSIEIDNKLNFICD</sequence>
<dbReference type="InterPro" id="IPR041465">
    <property type="entry name" value="SfsA_N"/>
</dbReference>
<name>A0ABY9THF2_9GAMM</name>
<comment type="similarity">
    <text evidence="1">Belongs to the SfsA family.</text>
</comment>